<dbReference type="EMBL" id="DVHL01000016">
    <property type="protein sequence ID" value="HIR65634.1"/>
    <property type="molecule type" value="Genomic_DNA"/>
</dbReference>
<organism evidence="1 2">
    <name type="scientific">Candidatus Fimimonas gallinarum</name>
    <dbReference type="NCBI Taxonomy" id="2840821"/>
    <lineage>
        <taxon>Bacteria</taxon>
        <taxon>Pseudomonadati</taxon>
        <taxon>Myxococcota</taxon>
        <taxon>Myxococcia</taxon>
        <taxon>Myxococcales</taxon>
        <taxon>Cystobacterineae</taxon>
        <taxon>Myxococcaceae</taxon>
        <taxon>Myxococcaceae incertae sedis</taxon>
        <taxon>Candidatus Fimimonas</taxon>
    </lineage>
</organism>
<gene>
    <name evidence="1" type="ORF">IAC95_01935</name>
</gene>
<protein>
    <submittedName>
        <fullName evidence="1">Uncharacterized protein</fullName>
    </submittedName>
</protein>
<dbReference type="AlphaFoldDB" id="A0A9D1E3H6"/>
<comment type="caution">
    <text evidence="1">The sequence shown here is derived from an EMBL/GenBank/DDBJ whole genome shotgun (WGS) entry which is preliminary data.</text>
</comment>
<proteinExistence type="predicted"/>
<evidence type="ECO:0000313" key="1">
    <source>
        <dbReference type="EMBL" id="HIR65634.1"/>
    </source>
</evidence>
<reference evidence="1" key="1">
    <citation type="submission" date="2020-10" db="EMBL/GenBank/DDBJ databases">
        <authorList>
            <person name="Gilroy R."/>
        </authorList>
    </citation>
    <scope>NUCLEOTIDE SEQUENCE</scope>
    <source>
        <strain evidence="1">CHK121-14286</strain>
    </source>
</reference>
<dbReference type="Proteomes" id="UP000824200">
    <property type="component" value="Unassembled WGS sequence"/>
</dbReference>
<reference evidence="1" key="2">
    <citation type="journal article" date="2021" name="PeerJ">
        <title>Extensive microbial diversity within the chicken gut microbiome revealed by metagenomics and culture.</title>
        <authorList>
            <person name="Gilroy R."/>
            <person name="Ravi A."/>
            <person name="Getino M."/>
            <person name="Pursley I."/>
            <person name="Horton D.L."/>
            <person name="Alikhan N.F."/>
            <person name="Baker D."/>
            <person name="Gharbi K."/>
            <person name="Hall N."/>
            <person name="Watson M."/>
            <person name="Adriaenssens E.M."/>
            <person name="Foster-Nyarko E."/>
            <person name="Jarju S."/>
            <person name="Secka A."/>
            <person name="Antonio M."/>
            <person name="Oren A."/>
            <person name="Chaudhuri R.R."/>
            <person name="La Ragione R."/>
            <person name="Hildebrand F."/>
            <person name="Pallen M.J."/>
        </authorList>
    </citation>
    <scope>NUCLEOTIDE SEQUENCE</scope>
    <source>
        <strain evidence="1">CHK121-14286</strain>
    </source>
</reference>
<evidence type="ECO:0000313" key="2">
    <source>
        <dbReference type="Proteomes" id="UP000824200"/>
    </source>
</evidence>
<sequence length="165" mass="18879">MGKIFDRNMVIANDAQKVYSTLCTQLDNMKWKYSRNDETRTINTTAVGKDLTVNLRFYVNEQRKLFYVKSPLPFIVPEATRDVVGKALHIANFSMLNGCFEYNVDTGYVGFKLLMPIEGCEVSLAACKYMILLTCQMADKFNDKLLAVAKELMTLQQFKDFVQKA</sequence>
<accession>A0A9D1E3H6</accession>
<name>A0A9D1E3H6_9BACT</name>